<dbReference type="InterPro" id="IPR009780">
    <property type="entry name" value="DUF1344"/>
</dbReference>
<organism evidence="1">
    <name type="scientific">mine drainage metagenome</name>
    <dbReference type="NCBI Taxonomy" id="410659"/>
    <lineage>
        <taxon>unclassified sequences</taxon>
        <taxon>metagenomes</taxon>
        <taxon>ecological metagenomes</taxon>
    </lineage>
</organism>
<comment type="caution">
    <text evidence="1">The sequence shown here is derived from an EMBL/GenBank/DDBJ whole genome shotgun (WGS) entry which is preliminary data.</text>
</comment>
<dbReference type="AlphaFoldDB" id="A0A1J5PT39"/>
<dbReference type="Pfam" id="PF07076">
    <property type="entry name" value="DUF1344"/>
    <property type="match status" value="1"/>
</dbReference>
<sequence length="122" mass="12761">MRSFMISAVVAAMVGAVPMAYAQTAPAPAATTTAPLADTTAPLADTTAPAMSTKATMATGHTVHSKVKSVSYKKRLIRLTDGNLYHMAKGLHLPKLKIGERVTVGWTVHGKTRVATSISATK</sequence>
<accession>A0A1J5PT39</accession>
<dbReference type="EMBL" id="MLJW01002428">
    <property type="protein sequence ID" value="OIQ74657.1"/>
    <property type="molecule type" value="Genomic_DNA"/>
</dbReference>
<evidence type="ECO:0008006" key="2">
    <source>
        <dbReference type="Google" id="ProtNLM"/>
    </source>
</evidence>
<proteinExistence type="predicted"/>
<name>A0A1J5PT39_9ZZZZ</name>
<protein>
    <recommendedName>
        <fullName evidence="2">DUF1344 domain-containing protein</fullName>
    </recommendedName>
</protein>
<evidence type="ECO:0000313" key="1">
    <source>
        <dbReference type="EMBL" id="OIQ74657.1"/>
    </source>
</evidence>
<reference evidence="1" key="1">
    <citation type="submission" date="2016-10" db="EMBL/GenBank/DDBJ databases">
        <title>Sequence of Gallionella enrichment culture.</title>
        <authorList>
            <person name="Poehlein A."/>
            <person name="Muehling M."/>
            <person name="Daniel R."/>
        </authorList>
    </citation>
    <scope>NUCLEOTIDE SEQUENCE</scope>
</reference>
<gene>
    <name evidence="1" type="ORF">GALL_436850</name>
</gene>